<evidence type="ECO:0000256" key="1">
    <source>
        <dbReference type="ARBA" id="ARBA00006889"/>
    </source>
</evidence>
<dbReference type="PANTHER" id="PTHR10612">
    <property type="entry name" value="APOLIPOPROTEIN D"/>
    <property type="match status" value="1"/>
</dbReference>
<evidence type="ECO:0000313" key="4">
    <source>
        <dbReference type="EMBL" id="SFT38132.1"/>
    </source>
</evidence>
<dbReference type="Proteomes" id="UP000183805">
    <property type="component" value="Unassembled WGS sequence"/>
</dbReference>
<keyword evidence="5" id="KW-1185">Reference proteome</keyword>
<organism evidence="4 5">
    <name type="scientific">Pseudoalteromonas lipolytica</name>
    <dbReference type="NCBI Taxonomy" id="570156"/>
    <lineage>
        <taxon>Bacteria</taxon>
        <taxon>Pseudomonadati</taxon>
        <taxon>Pseudomonadota</taxon>
        <taxon>Gammaproteobacteria</taxon>
        <taxon>Alteromonadales</taxon>
        <taxon>Pseudoalteromonadaceae</taxon>
        <taxon>Pseudoalteromonas</taxon>
    </lineage>
</organism>
<dbReference type="SUPFAM" id="SSF50814">
    <property type="entry name" value="Lipocalins"/>
    <property type="match status" value="1"/>
</dbReference>
<dbReference type="PRINTS" id="PR01171">
    <property type="entry name" value="BCTLIPOCALIN"/>
</dbReference>
<dbReference type="InterPro" id="IPR012674">
    <property type="entry name" value="Calycin"/>
</dbReference>
<comment type="subcellular location">
    <subcellularLocation>
        <location evidence="2">Cell outer membrane</location>
    </subcellularLocation>
</comment>
<comment type="caution">
    <text evidence="4">The sequence shown here is derived from an EMBL/GenBank/DDBJ whole genome shotgun (WGS) entry which is preliminary data.</text>
</comment>
<keyword evidence="2" id="KW-0732">Signal</keyword>
<dbReference type="PANTHER" id="PTHR10612:SF34">
    <property type="entry name" value="APOLIPOPROTEIN D"/>
    <property type="match status" value="1"/>
</dbReference>
<dbReference type="RefSeq" id="WP_227006870.1">
    <property type="nucleotide sequence ID" value="NZ_FPAZ01000002.1"/>
</dbReference>
<dbReference type="PROSITE" id="PS51257">
    <property type="entry name" value="PROKAR_LIPOPROTEIN"/>
    <property type="match status" value="1"/>
</dbReference>
<keyword evidence="2" id="KW-0472">Membrane</keyword>
<gene>
    <name evidence="4" type="ORF">SAMN04487854_10248</name>
</gene>
<evidence type="ECO:0000256" key="2">
    <source>
        <dbReference type="PIRNR" id="PIRNR036893"/>
    </source>
</evidence>
<feature type="signal peptide" evidence="2">
    <location>
        <begin position="1"/>
        <end position="19"/>
    </location>
</feature>
<accession>A0ABY1G8K7</accession>
<keyword evidence="2" id="KW-0449">Lipoprotein</keyword>
<reference evidence="4 5" key="1">
    <citation type="submission" date="2016-10" db="EMBL/GenBank/DDBJ databases">
        <authorList>
            <person name="Varghese N."/>
            <person name="Submissions S."/>
        </authorList>
    </citation>
    <scope>NUCLEOTIDE SEQUENCE [LARGE SCALE GENOMIC DNA]</scope>
    <source>
        <strain evidence="4 5">CGMCC 1.8499</strain>
    </source>
</reference>
<comment type="function">
    <text evidence="2">Involved in the storage or transport of lipids necessary for membrane maintenance under stressful conditions. Displays a binding preference for lysophospholipids.</text>
</comment>
<dbReference type="CDD" id="cd19438">
    <property type="entry name" value="lipocalin_Blc-like"/>
    <property type="match status" value="1"/>
</dbReference>
<sequence length="177" mass="20556">MQNSIKFIFLLFFTTLLSACTGVPDNIQPVNDFELNKYTGTWYEIARLDHSFERGLEGITAQYSVNSDGTVKVINRGYNTSDKKWEQAEGKAKFAGKNDIGHLEVSFFGPFYSSYVIFELDKQNYQYAYITGYNKEYLWFLSRTPTVTKEQLDDFKNTARQYGFKTDELIFVEHEGM</sequence>
<dbReference type="InterPro" id="IPR047202">
    <property type="entry name" value="Lipocalin_Blc-like_dom"/>
</dbReference>
<dbReference type="InterPro" id="IPR022271">
    <property type="entry name" value="Lipocalin_ApoD"/>
</dbReference>
<comment type="similarity">
    <text evidence="1 2">Belongs to the calycin superfamily. Lipocalin family.</text>
</comment>
<dbReference type="PIRSF" id="PIRSF036893">
    <property type="entry name" value="Lipocalin_ApoD"/>
    <property type="match status" value="1"/>
</dbReference>
<dbReference type="InterPro" id="IPR000566">
    <property type="entry name" value="Lipocln_cytosolic_FA-bd_dom"/>
</dbReference>
<protein>
    <recommendedName>
        <fullName evidence="2">Outer membrane lipoprotein Blc</fullName>
    </recommendedName>
</protein>
<keyword evidence="2" id="KW-0446">Lipid-binding</keyword>
<evidence type="ECO:0000259" key="3">
    <source>
        <dbReference type="Pfam" id="PF08212"/>
    </source>
</evidence>
<feature type="domain" description="Lipocalin/cytosolic fatty-acid binding" evidence="3">
    <location>
        <begin position="34"/>
        <end position="173"/>
    </location>
</feature>
<dbReference type="InterPro" id="IPR002446">
    <property type="entry name" value="Lipocalin_bac"/>
</dbReference>
<feature type="chain" id="PRO_5045015374" description="Outer membrane lipoprotein Blc" evidence="2">
    <location>
        <begin position="20"/>
        <end position="177"/>
    </location>
</feature>
<dbReference type="Gene3D" id="2.40.128.20">
    <property type="match status" value="1"/>
</dbReference>
<evidence type="ECO:0000313" key="5">
    <source>
        <dbReference type="Proteomes" id="UP000183805"/>
    </source>
</evidence>
<comment type="subunit">
    <text evidence="2">Homodimer.</text>
</comment>
<dbReference type="Pfam" id="PF08212">
    <property type="entry name" value="Lipocalin_2"/>
    <property type="match status" value="1"/>
</dbReference>
<name>A0ABY1G8K7_9GAMM</name>
<dbReference type="PROSITE" id="PS00213">
    <property type="entry name" value="LIPOCALIN"/>
    <property type="match status" value="1"/>
</dbReference>
<dbReference type="EMBL" id="FPAZ01000002">
    <property type="protein sequence ID" value="SFT38132.1"/>
    <property type="molecule type" value="Genomic_DNA"/>
</dbReference>
<proteinExistence type="inferred from homology"/>
<keyword evidence="2" id="KW-0998">Cell outer membrane</keyword>
<dbReference type="InterPro" id="IPR022272">
    <property type="entry name" value="Lipocalin_CS"/>
</dbReference>